<keyword evidence="4" id="KW-0560">Oxidoreductase</keyword>
<dbReference type="AlphaFoldDB" id="A0AAN9V172"/>
<feature type="domain" description="FAD-binding" evidence="6">
    <location>
        <begin position="4"/>
        <end position="358"/>
    </location>
</feature>
<keyword evidence="5" id="KW-0732">Signal</keyword>
<sequence>MSLKILIVGAGVCGPALATLLQRSDASHDITVVERWPSLREAGQQIDLKNQGIEILKRMGLLEKVRSQCVDEAGIEVLDGNSKRIALFGINPSGQRRITLTSEYEIMRGDLVKLLYEASLEQNAARKSQGKEGALTYEFGKSITELSRNEDSAEGGVDVTFSDGQQKRYDLVVGADGQGSRTRRLAFGQQVSDAAFNSIGIQAAYYSIPRAEDEGKLARCYNAVGRRVIVTRTGDRPMTQVLLFKMGAAEKLKASYKESVDKQKEVFAEAFKDAGWQTDRLLHGLKTCADFWAAEVGQVKMNQLYKGRVVLVGDAGYCPSPFTGMGTTGGLIGAYVLAGELARNGNDVPGALKAYERIVQPPIKECQRIPVGSALGWFFPSSQLGISVLRNAFWAVSKASQWTSGSQSESKRVWDLPDYHELNMGS</sequence>
<reference evidence="7 8" key="1">
    <citation type="submission" date="2024-02" db="EMBL/GenBank/DDBJ databases">
        <title>De novo assembly and annotation of 12 fungi associated with fruit tree decline syndrome in Ontario, Canada.</title>
        <authorList>
            <person name="Sulman M."/>
            <person name="Ellouze W."/>
            <person name="Ilyukhin E."/>
        </authorList>
    </citation>
    <scope>NUCLEOTIDE SEQUENCE [LARGE SCALE GENOMIC DNA]</scope>
    <source>
        <strain evidence="7 8">M11/M66-122</strain>
    </source>
</reference>
<name>A0AAN9V172_9PEZI</name>
<feature type="signal peptide" evidence="5">
    <location>
        <begin position="1"/>
        <end position="18"/>
    </location>
</feature>
<organism evidence="7 8">
    <name type="scientific">Diatrype stigma</name>
    <dbReference type="NCBI Taxonomy" id="117547"/>
    <lineage>
        <taxon>Eukaryota</taxon>
        <taxon>Fungi</taxon>
        <taxon>Dikarya</taxon>
        <taxon>Ascomycota</taxon>
        <taxon>Pezizomycotina</taxon>
        <taxon>Sordariomycetes</taxon>
        <taxon>Xylariomycetidae</taxon>
        <taxon>Xylariales</taxon>
        <taxon>Diatrypaceae</taxon>
        <taxon>Diatrype</taxon>
    </lineage>
</organism>
<comment type="pathway">
    <text evidence="1">Secondary metabolite biosynthesis.</text>
</comment>
<dbReference type="Proteomes" id="UP001320420">
    <property type="component" value="Unassembled WGS sequence"/>
</dbReference>
<evidence type="ECO:0000256" key="3">
    <source>
        <dbReference type="ARBA" id="ARBA00022827"/>
    </source>
</evidence>
<dbReference type="InterPro" id="IPR002938">
    <property type="entry name" value="FAD-bd"/>
</dbReference>
<keyword evidence="3" id="KW-0274">FAD</keyword>
<evidence type="ECO:0000256" key="5">
    <source>
        <dbReference type="SAM" id="SignalP"/>
    </source>
</evidence>
<dbReference type="PANTHER" id="PTHR46865:SF7">
    <property type="entry name" value="MONOOXYGENASE, PUTATIVE (AFU_ORTHOLOGUE AFUA_8G07040)-RELATED"/>
    <property type="match status" value="1"/>
</dbReference>
<evidence type="ECO:0000313" key="7">
    <source>
        <dbReference type="EMBL" id="KAK7757291.1"/>
    </source>
</evidence>
<dbReference type="SUPFAM" id="SSF51905">
    <property type="entry name" value="FAD/NAD(P)-binding domain"/>
    <property type="match status" value="1"/>
</dbReference>
<accession>A0AAN9V172</accession>
<dbReference type="PANTHER" id="PTHR46865">
    <property type="entry name" value="OXIDOREDUCTASE-RELATED"/>
    <property type="match status" value="1"/>
</dbReference>
<proteinExistence type="predicted"/>
<evidence type="ECO:0000259" key="6">
    <source>
        <dbReference type="Pfam" id="PF01494"/>
    </source>
</evidence>
<dbReference type="InterPro" id="IPR036188">
    <property type="entry name" value="FAD/NAD-bd_sf"/>
</dbReference>
<dbReference type="GO" id="GO:0071949">
    <property type="term" value="F:FAD binding"/>
    <property type="evidence" value="ECO:0007669"/>
    <property type="project" value="InterPro"/>
</dbReference>
<keyword evidence="8" id="KW-1185">Reference proteome</keyword>
<comment type="caution">
    <text evidence="7">The sequence shown here is derived from an EMBL/GenBank/DDBJ whole genome shotgun (WGS) entry which is preliminary data.</text>
</comment>
<evidence type="ECO:0000256" key="2">
    <source>
        <dbReference type="ARBA" id="ARBA00022630"/>
    </source>
</evidence>
<dbReference type="InterPro" id="IPR051704">
    <property type="entry name" value="FAD_aromatic-hydroxylase"/>
</dbReference>
<protein>
    <recommendedName>
        <fullName evidence="6">FAD-binding domain-containing protein</fullName>
    </recommendedName>
</protein>
<dbReference type="Gene3D" id="3.50.50.60">
    <property type="entry name" value="FAD/NAD(P)-binding domain"/>
    <property type="match status" value="1"/>
</dbReference>
<dbReference type="PRINTS" id="PR00420">
    <property type="entry name" value="RNGMNOXGNASE"/>
</dbReference>
<dbReference type="EMBL" id="JAKJXP020000003">
    <property type="protein sequence ID" value="KAK7757291.1"/>
    <property type="molecule type" value="Genomic_DNA"/>
</dbReference>
<evidence type="ECO:0000313" key="8">
    <source>
        <dbReference type="Proteomes" id="UP001320420"/>
    </source>
</evidence>
<feature type="chain" id="PRO_5042836471" description="FAD-binding domain-containing protein" evidence="5">
    <location>
        <begin position="19"/>
        <end position="426"/>
    </location>
</feature>
<dbReference type="Pfam" id="PF01494">
    <property type="entry name" value="FAD_binding_3"/>
    <property type="match status" value="1"/>
</dbReference>
<evidence type="ECO:0000256" key="4">
    <source>
        <dbReference type="ARBA" id="ARBA00023002"/>
    </source>
</evidence>
<gene>
    <name evidence="7" type="ORF">SLS62_000841</name>
</gene>
<evidence type="ECO:0000256" key="1">
    <source>
        <dbReference type="ARBA" id="ARBA00005179"/>
    </source>
</evidence>
<keyword evidence="2" id="KW-0285">Flavoprotein</keyword>
<dbReference type="GO" id="GO:0016491">
    <property type="term" value="F:oxidoreductase activity"/>
    <property type="evidence" value="ECO:0007669"/>
    <property type="project" value="UniProtKB-KW"/>
</dbReference>